<reference evidence="2 3" key="1">
    <citation type="submission" date="2019-07" db="EMBL/GenBank/DDBJ databases">
        <title>De Novo Assembly of kiwifruit Actinidia rufa.</title>
        <authorList>
            <person name="Sugita-Konishi S."/>
            <person name="Sato K."/>
            <person name="Mori E."/>
            <person name="Abe Y."/>
            <person name="Kisaki G."/>
            <person name="Hamano K."/>
            <person name="Suezawa K."/>
            <person name="Otani M."/>
            <person name="Fukuda T."/>
            <person name="Manabe T."/>
            <person name="Gomi K."/>
            <person name="Tabuchi M."/>
            <person name="Akimitsu K."/>
            <person name="Kataoka I."/>
        </authorList>
    </citation>
    <scope>NUCLEOTIDE SEQUENCE [LARGE SCALE GENOMIC DNA]</scope>
    <source>
        <strain evidence="3">cv. Fuchu</strain>
    </source>
</reference>
<dbReference type="GO" id="GO:0000149">
    <property type="term" value="F:SNARE binding"/>
    <property type="evidence" value="ECO:0007669"/>
    <property type="project" value="TreeGrafter"/>
</dbReference>
<dbReference type="PANTHER" id="PTHR15157">
    <property type="entry name" value="UV RADIATION RESISTANCE-ASSOCIATED GENE PROTEIN"/>
    <property type="match status" value="1"/>
</dbReference>
<comment type="caution">
    <text evidence="2">The sequence shown here is derived from an EMBL/GenBank/DDBJ whole genome shotgun (WGS) entry which is preliminary data.</text>
</comment>
<dbReference type="GO" id="GO:0035493">
    <property type="term" value="P:SNARE complex assembly"/>
    <property type="evidence" value="ECO:0007669"/>
    <property type="project" value="TreeGrafter"/>
</dbReference>
<proteinExistence type="predicted"/>
<keyword evidence="2" id="KW-0804">Transcription</keyword>
<dbReference type="GO" id="GO:0000323">
    <property type="term" value="C:lytic vacuole"/>
    <property type="evidence" value="ECO:0007669"/>
    <property type="project" value="TreeGrafter"/>
</dbReference>
<keyword evidence="2" id="KW-0240">DNA-directed RNA polymerase</keyword>
<dbReference type="GO" id="GO:0000428">
    <property type="term" value="C:DNA-directed RNA polymerase complex"/>
    <property type="evidence" value="ECO:0007669"/>
    <property type="project" value="UniProtKB-KW"/>
</dbReference>
<dbReference type="EMBL" id="BJWL01000011">
    <property type="protein sequence ID" value="GFY96492.1"/>
    <property type="molecule type" value="Genomic_DNA"/>
</dbReference>
<dbReference type="GO" id="GO:0005768">
    <property type="term" value="C:endosome"/>
    <property type="evidence" value="ECO:0007669"/>
    <property type="project" value="TreeGrafter"/>
</dbReference>
<keyword evidence="1" id="KW-0175">Coiled coil</keyword>
<dbReference type="Proteomes" id="UP000585474">
    <property type="component" value="Unassembled WGS sequence"/>
</dbReference>
<sequence>MGSSGQHDKICNSRLPRGLDPHSIPSEELAASLGYMVQLLNLVIHNVAAPALHNSGFAVSLDAPPHTCQNFPCARVLAPVYGNETVTGMPGRLPEAMNIHYFIPRQNSFSTGGETSWSDRSSSNFGVASMMLLLGHLLLKHFGRLLATLSSSKEGRSVSSSKMACSRSSKQVQKLNKSAWNVNSALSSSTLLESAHTLPITALLLHSNRRSPPPCKDGIQQRDGVSRWGDYETLYTSHTHQHRIVAPHSLKLHVYGPRNTFDSNLPSSVACYLYATEPSDIGKSENLIEGWDIVEHLTLPPPPSQTEDVEHWTRAMFIDATKK</sequence>
<organism evidence="2 3">
    <name type="scientific">Actinidia rufa</name>
    <dbReference type="NCBI Taxonomy" id="165716"/>
    <lineage>
        <taxon>Eukaryota</taxon>
        <taxon>Viridiplantae</taxon>
        <taxon>Streptophyta</taxon>
        <taxon>Embryophyta</taxon>
        <taxon>Tracheophyta</taxon>
        <taxon>Spermatophyta</taxon>
        <taxon>Magnoliopsida</taxon>
        <taxon>eudicotyledons</taxon>
        <taxon>Gunneridae</taxon>
        <taxon>Pentapetalae</taxon>
        <taxon>asterids</taxon>
        <taxon>Ericales</taxon>
        <taxon>Actinidiaceae</taxon>
        <taxon>Actinidia</taxon>
    </lineage>
</organism>
<dbReference type="AlphaFoldDB" id="A0A7J0FCT1"/>
<name>A0A7J0FCT1_9ERIC</name>
<dbReference type="Pfam" id="PF10186">
    <property type="entry name" value="ATG14"/>
    <property type="match status" value="1"/>
</dbReference>
<accession>A0A7J0FCT1</accession>
<dbReference type="OrthoDB" id="2019752at2759"/>
<dbReference type="InterPro" id="IPR018791">
    <property type="entry name" value="UV_resistance/autophagy_Atg14"/>
</dbReference>
<evidence type="ECO:0000313" key="2">
    <source>
        <dbReference type="EMBL" id="GFY96492.1"/>
    </source>
</evidence>
<evidence type="ECO:0000313" key="3">
    <source>
        <dbReference type="Proteomes" id="UP000585474"/>
    </source>
</evidence>
<protein>
    <submittedName>
        <fullName evidence="2">DNA-directed RNA polymerase II protein</fullName>
    </submittedName>
</protein>
<gene>
    <name evidence="2" type="ORF">Acr_11g0007980</name>
</gene>
<dbReference type="PANTHER" id="PTHR15157:SF5">
    <property type="entry name" value="UV RADIATION RESISTANCE-ASSOCIATED GENE PROTEIN"/>
    <property type="match status" value="1"/>
</dbReference>
<evidence type="ECO:0000256" key="1">
    <source>
        <dbReference type="ARBA" id="ARBA00023054"/>
    </source>
</evidence>
<keyword evidence="3" id="KW-1185">Reference proteome</keyword>